<dbReference type="InterPro" id="IPR050836">
    <property type="entry name" value="SDS22/Internalin_LRR"/>
</dbReference>
<dbReference type="SMART" id="SM00369">
    <property type="entry name" value="LRR_TYP"/>
    <property type="match status" value="4"/>
</dbReference>
<dbReference type="Pfam" id="PF12799">
    <property type="entry name" value="LRR_4"/>
    <property type="match status" value="3"/>
</dbReference>
<evidence type="ECO:0000256" key="3">
    <source>
        <dbReference type="SAM" id="SignalP"/>
    </source>
</evidence>
<dbReference type="SMART" id="SM00365">
    <property type="entry name" value="LRR_SD22"/>
    <property type="match status" value="5"/>
</dbReference>
<dbReference type="AlphaFoldDB" id="A0A1J1LDS5"/>
<evidence type="ECO:0000313" key="4">
    <source>
        <dbReference type="EMBL" id="CUR30749.1"/>
    </source>
</evidence>
<protein>
    <submittedName>
        <fullName evidence="4">Uncharacterized protein</fullName>
    </submittedName>
</protein>
<gene>
    <name evidence="4" type="ORF">PL9214290340</name>
</gene>
<keyword evidence="5" id="KW-1185">Reference proteome</keyword>
<dbReference type="PROSITE" id="PS51450">
    <property type="entry name" value="LRR"/>
    <property type="match status" value="4"/>
</dbReference>
<dbReference type="Gene3D" id="3.80.10.10">
    <property type="entry name" value="Ribonuclease Inhibitor"/>
    <property type="match status" value="1"/>
</dbReference>
<accession>A0A1J1LDS5</accession>
<dbReference type="OrthoDB" id="459696at2"/>
<evidence type="ECO:0000256" key="2">
    <source>
        <dbReference type="ARBA" id="ARBA00022737"/>
    </source>
</evidence>
<keyword evidence="3" id="KW-0732">Signal</keyword>
<proteinExistence type="predicted"/>
<sequence>MNQLLEKRTVKQKLGGLLLLLSVVGFPAASVAQSQPDTPIFKTFQDWCSNRQQLLPEARRTVDVLLQQVGTSDCDRANQMLSQQERLDLSTFLISDLSPLKGLTHLTSLKLNNNQISDLTPLQTLNNLHELDLSFNRITDISPLQPLTQLARINLSYNQISDISPLQSLTSLIEIYLNHNKIVDISDLKALTKLRFLFIQDNPLTSTQCPINPKYVCRFDRE</sequence>
<organism evidence="4 5">
    <name type="scientific">Planktothrix tepida PCC 9214</name>
    <dbReference type="NCBI Taxonomy" id="671072"/>
    <lineage>
        <taxon>Bacteria</taxon>
        <taxon>Bacillati</taxon>
        <taxon>Cyanobacteriota</taxon>
        <taxon>Cyanophyceae</taxon>
        <taxon>Oscillatoriophycideae</taxon>
        <taxon>Oscillatoriales</taxon>
        <taxon>Microcoleaceae</taxon>
        <taxon>Planktothrix</taxon>
    </lineage>
</organism>
<dbReference type="RefSeq" id="WP_072717728.1">
    <property type="nucleotide sequence ID" value="NZ_LN889782.1"/>
</dbReference>
<feature type="chain" id="PRO_5009619375" evidence="3">
    <location>
        <begin position="33"/>
        <end position="222"/>
    </location>
</feature>
<dbReference type="PANTHER" id="PTHR46652">
    <property type="entry name" value="LEUCINE-RICH REPEAT AND IQ DOMAIN-CONTAINING PROTEIN 1-RELATED"/>
    <property type="match status" value="1"/>
</dbReference>
<dbReference type="InterPro" id="IPR001611">
    <property type="entry name" value="Leu-rich_rpt"/>
</dbReference>
<dbReference type="InterPro" id="IPR003591">
    <property type="entry name" value="Leu-rich_rpt_typical-subtyp"/>
</dbReference>
<dbReference type="PANTHER" id="PTHR46652:SF3">
    <property type="entry name" value="LEUCINE-RICH REPEAT-CONTAINING PROTEIN 9"/>
    <property type="match status" value="1"/>
</dbReference>
<dbReference type="InterPro" id="IPR032675">
    <property type="entry name" value="LRR_dom_sf"/>
</dbReference>
<dbReference type="InterPro" id="IPR025875">
    <property type="entry name" value="Leu-rich_rpt_4"/>
</dbReference>
<feature type="signal peptide" evidence="3">
    <location>
        <begin position="1"/>
        <end position="32"/>
    </location>
</feature>
<dbReference type="EMBL" id="CZDF01000132">
    <property type="protein sequence ID" value="CUR30749.1"/>
    <property type="molecule type" value="Genomic_DNA"/>
</dbReference>
<keyword evidence="2" id="KW-0677">Repeat</keyword>
<name>A0A1J1LDS5_9CYAN</name>
<keyword evidence="1" id="KW-0433">Leucine-rich repeat</keyword>
<dbReference type="Proteomes" id="UP000184315">
    <property type="component" value="Unassembled WGS sequence"/>
</dbReference>
<evidence type="ECO:0000313" key="5">
    <source>
        <dbReference type="Proteomes" id="UP000184315"/>
    </source>
</evidence>
<reference evidence="5" key="1">
    <citation type="submission" date="2015-10" db="EMBL/GenBank/DDBJ databases">
        <authorList>
            <person name="Regsiter A."/>
            <person name="william w."/>
        </authorList>
    </citation>
    <scope>NUCLEOTIDE SEQUENCE [LARGE SCALE GENOMIC DNA]</scope>
</reference>
<evidence type="ECO:0000256" key="1">
    <source>
        <dbReference type="ARBA" id="ARBA00022614"/>
    </source>
</evidence>
<dbReference type="SUPFAM" id="SSF52075">
    <property type="entry name" value="Outer arm dynein light chain 1"/>
    <property type="match status" value="1"/>
</dbReference>